<protein>
    <submittedName>
        <fullName evidence="2">Uncharacterized protein</fullName>
    </submittedName>
</protein>
<dbReference type="Proteomes" id="UP000198582">
    <property type="component" value="Unassembled WGS sequence"/>
</dbReference>
<dbReference type="AlphaFoldDB" id="A0A1H8VUF8"/>
<feature type="compositionally biased region" description="Basic and acidic residues" evidence="1">
    <location>
        <begin position="1"/>
        <end position="10"/>
    </location>
</feature>
<sequence length="118" mass="12886">MALSEVDRRSRAPSSAGRSSIACSPSWLPLDRRLRTAETSADRARAGDQDFGYLLRNAVVGDRWARKLHETYEARLDEVEAAALTGAVQAALEANLDQAGRPRVRAGAGHRARFLPTE</sequence>
<dbReference type="STRING" id="394193.SAMN04489732_104297"/>
<feature type="region of interest" description="Disordered" evidence="1">
    <location>
        <begin position="1"/>
        <end position="22"/>
    </location>
</feature>
<feature type="compositionally biased region" description="Low complexity" evidence="1">
    <location>
        <begin position="12"/>
        <end position="22"/>
    </location>
</feature>
<gene>
    <name evidence="2" type="ORF">SAMN04489732_104297</name>
</gene>
<evidence type="ECO:0000313" key="2">
    <source>
        <dbReference type="EMBL" id="SEP18940.1"/>
    </source>
</evidence>
<dbReference type="RefSeq" id="WP_091616882.1">
    <property type="nucleotide sequence ID" value="NZ_FOEF01000004.1"/>
</dbReference>
<accession>A0A1H8VUF8</accession>
<organism evidence="2 3">
    <name type="scientific">Amycolatopsis saalfeldensis</name>
    <dbReference type="NCBI Taxonomy" id="394193"/>
    <lineage>
        <taxon>Bacteria</taxon>
        <taxon>Bacillati</taxon>
        <taxon>Actinomycetota</taxon>
        <taxon>Actinomycetes</taxon>
        <taxon>Pseudonocardiales</taxon>
        <taxon>Pseudonocardiaceae</taxon>
        <taxon>Amycolatopsis</taxon>
    </lineage>
</organism>
<reference evidence="2 3" key="1">
    <citation type="submission" date="2016-10" db="EMBL/GenBank/DDBJ databases">
        <authorList>
            <person name="de Groot N.N."/>
        </authorList>
    </citation>
    <scope>NUCLEOTIDE SEQUENCE [LARGE SCALE GENOMIC DNA]</scope>
    <source>
        <strain evidence="2 3">DSM 44993</strain>
    </source>
</reference>
<keyword evidence="3" id="KW-1185">Reference proteome</keyword>
<proteinExistence type="predicted"/>
<name>A0A1H8VUF8_9PSEU</name>
<dbReference type="OrthoDB" id="3296001at2"/>
<dbReference type="EMBL" id="FOEF01000004">
    <property type="protein sequence ID" value="SEP18940.1"/>
    <property type="molecule type" value="Genomic_DNA"/>
</dbReference>
<evidence type="ECO:0000256" key="1">
    <source>
        <dbReference type="SAM" id="MobiDB-lite"/>
    </source>
</evidence>
<evidence type="ECO:0000313" key="3">
    <source>
        <dbReference type="Proteomes" id="UP000198582"/>
    </source>
</evidence>